<dbReference type="PANTHER" id="PTHR33360">
    <property type="entry name" value="TRANSPOSASE FOR INSERTION SEQUENCE ELEMENT IS200"/>
    <property type="match status" value="1"/>
</dbReference>
<evidence type="ECO:0000313" key="3">
    <source>
        <dbReference type="Proteomes" id="UP000576082"/>
    </source>
</evidence>
<gene>
    <name evidence="2" type="primary">tnpA</name>
    <name evidence="2" type="ORF">HHU12_21990</name>
</gene>
<dbReference type="GO" id="GO:0006313">
    <property type="term" value="P:DNA transposition"/>
    <property type="evidence" value="ECO:0007669"/>
    <property type="project" value="InterPro"/>
</dbReference>
<accession>A0A7X9XBI6</accession>
<name>A0A7X9XBI6_9BACT</name>
<dbReference type="GO" id="GO:0003677">
    <property type="term" value="F:DNA binding"/>
    <property type="evidence" value="ECO:0007669"/>
    <property type="project" value="InterPro"/>
</dbReference>
<organism evidence="2 3">
    <name type="scientific">Flammeovirga aprica JL-4</name>
    <dbReference type="NCBI Taxonomy" id="694437"/>
    <lineage>
        <taxon>Bacteria</taxon>
        <taxon>Pseudomonadati</taxon>
        <taxon>Bacteroidota</taxon>
        <taxon>Cytophagia</taxon>
        <taxon>Cytophagales</taxon>
        <taxon>Flammeovirgaceae</taxon>
        <taxon>Flammeovirga</taxon>
    </lineage>
</organism>
<dbReference type="NCBIfam" id="NF033573">
    <property type="entry name" value="transpos_IS200"/>
    <property type="match status" value="1"/>
</dbReference>
<comment type="caution">
    <text evidence="2">The sequence shown here is derived from an EMBL/GenBank/DDBJ whole genome shotgun (WGS) entry which is preliminary data.</text>
</comment>
<dbReference type="AlphaFoldDB" id="A0A7X9XBI6"/>
<dbReference type="Proteomes" id="UP000576082">
    <property type="component" value="Unassembled WGS sequence"/>
</dbReference>
<dbReference type="EMBL" id="JABANE010000070">
    <property type="protein sequence ID" value="NME70664.1"/>
    <property type="molecule type" value="Genomic_DNA"/>
</dbReference>
<reference evidence="2 3" key="1">
    <citation type="submission" date="2020-04" db="EMBL/GenBank/DDBJ databases">
        <title>Flammeovirga sp. SR4, a novel species isolated from seawater.</title>
        <authorList>
            <person name="Wang X."/>
        </authorList>
    </citation>
    <scope>NUCLEOTIDE SEQUENCE [LARGE SCALE GENOMIC DNA]</scope>
    <source>
        <strain evidence="2 3">ATCC 23126</strain>
    </source>
</reference>
<dbReference type="InterPro" id="IPR002686">
    <property type="entry name" value="Transposase_17"/>
</dbReference>
<proteinExistence type="predicted"/>
<dbReference type="Pfam" id="PF01797">
    <property type="entry name" value="Y1_Tnp"/>
    <property type="match status" value="1"/>
</dbReference>
<feature type="domain" description="Transposase IS200-like" evidence="1">
    <location>
        <begin position="5"/>
        <end position="120"/>
    </location>
</feature>
<keyword evidence="3" id="KW-1185">Reference proteome</keyword>
<protein>
    <submittedName>
        <fullName evidence="2">IS200/IS605 family transposase</fullName>
    </submittedName>
</protein>
<evidence type="ECO:0000259" key="1">
    <source>
        <dbReference type="SMART" id="SM01321"/>
    </source>
</evidence>
<dbReference type="Gene3D" id="3.30.70.1290">
    <property type="entry name" value="Transposase IS200-like"/>
    <property type="match status" value="1"/>
</dbReference>
<evidence type="ECO:0000313" key="2">
    <source>
        <dbReference type="EMBL" id="NME70664.1"/>
    </source>
</evidence>
<dbReference type="GO" id="GO:0004803">
    <property type="term" value="F:transposase activity"/>
    <property type="evidence" value="ECO:0007669"/>
    <property type="project" value="InterPro"/>
</dbReference>
<sequence>MSHSNNNLWIHLVWSTKEKCPFFTKDILDNKVLPLIKEIAIKEGYQIDAINGYKDHIHCLLLLPNSVSLSTLVKKLKGKSSFLINENEFFKNKFQWGIGYFAVSVSPRFINSTRSYISAQWEKHEKLSLDAELDYFESLTVIT</sequence>
<dbReference type="SUPFAM" id="SSF143422">
    <property type="entry name" value="Transposase IS200-like"/>
    <property type="match status" value="1"/>
</dbReference>
<dbReference type="InterPro" id="IPR036515">
    <property type="entry name" value="Transposase_17_sf"/>
</dbReference>
<dbReference type="RefSeq" id="WP_169658894.1">
    <property type="nucleotide sequence ID" value="NZ_JABANE010000070.1"/>
</dbReference>
<dbReference type="PANTHER" id="PTHR33360:SF2">
    <property type="entry name" value="TRANSPOSASE FOR INSERTION SEQUENCE ELEMENT IS200"/>
    <property type="match status" value="1"/>
</dbReference>
<dbReference type="SMART" id="SM01321">
    <property type="entry name" value="Y1_Tnp"/>
    <property type="match status" value="1"/>
</dbReference>